<evidence type="ECO:0000259" key="1">
    <source>
        <dbReference type="Pfam" id="PF00248"/>
    </source>
</evidence>
<dbReference type="InterPro" id="IPR036812">
    <property type="entry name" value="NAD(P)_OxRdtase_dom_sf"/>
</dbReference>
<proteinExistence type="predicted"/>
<dbReference type="InterPro" id="IPR050523">
    <property type="entry name" value="AKR_Detox_Biosynth"/>
</dbReference>
<sequence>MNGAAAIDAPLLLGMMRLHEEPELHAPARLADWLEARLDEGLDWFDHADIYGEGQGETLFGAALRARPALASRVRVVTKTGIVTAARDRSRTLGRSSAGIKHYDSSRAHVTAAIEAALKRLGVERLDHFLIHRPDPLMDAEATGRALDDAIAAGKVGAAGVSNFLPEQWRRLQGAMQHRLASHQLQLSLAHTRPLFDGSFDALVGDGLASLAWSPLSGGRVMTGPARPALLTLAEAHGVSPAGLALAWLRALPGRPLPVIGSLKAERIRALHADADLALPRPDWFALLEAARGQEVA</sequence>
<organism evidence="2 3">
    <name type="scientific">Billgrantia campisalis</name>
    <dbReference type="NCBI Taxonomy" id="74661"/>
    <lineage>
        <taxon>Bacteria</taxon>
        <taxon>Pseudomonadati</taxon>
        <taxon>Pseudomonadota</taxon>
        <taxon>Gammaproteobacteria</taxon>
        <taxon>Oceanospirillales</taxon>
        <taxon>Halomonadaceae</taxon>
        <taxon>Billgrantia</taxon>
    </lineage>
</organism>
<gene>
    <name evidence="2" type="ORF">HOP52_10020</name>
</gene>
<dbReference type="PANTHER" id="PTHR43364">
    <property type="entry name" value="NADH-SPECIFIC METHYLGLYOXAL REDUCTASE-RELATED"/>
    <property type="match status" value="1"/>
</dbReference>
<dbReference type="Proteomes" id="UP000814385">
    <property type="component" value="Unassembled WGS sequence"/>
</dbReference>
<keyword evidence="3" id="KW-1185">Reference proteome</keyword>
<dbReference type="InterPro" id="IPR023210">
    <property type="entry name" value="NADP_OxRdtase_dom"/>
</dbReference>
<dbReference type="InterPro" id="IPR020471">
    <property type="entry name" value="AKR"/>
</dbReference>
<feature type="domain" description="NADP-dependent oxidoreductase" evidence="1">
    <location>
        <begin position="11"/>
        <end position="280"/>
    </location>
</feature>
<accession>A0ABS9P8X0</accession>
<dbReference type="PRINTS" id="PR00069">
    <property type="entry name" value="ALDKETRDTASE"/>
</dbReference>
<comment type="caution">
    <text evidence="2">The sequence shown here is derived from an EMBL/GenBank/DDBJ whole genome shotgun (WGS) entry which is preliminary data.</text>
</comment>
<evidence type="ECO:0000313" key="2">
    <source>
        <dbReference type="EMBL" id="MCG6658091.1"/>
    </source>
</evidence>
<evidence type="ECO:0000313" key="3">
    <source>
        <dbReference type="Proteomes" id="UP000814385"/>
    </source>
</evidence>
<dbReference type="Pfam" id="PF00248">
    <property type="entry name" value="Aldo_ket_red"/>
    <property type="match status" value="1"/>
</dbReference>
<protein>
    <submittedName>
        <fullName evidence="2">Aldo/keto reductase</fullName>
    </submittedName>
</protein>
<dbReference type="RefSeq" id="WP_238977240.1">
    <property type="nucleotide sequence ID" value="NZ_JABFUC010000007.1"/>
</dbReference>
<reference evidence="2 3" key="1">
    <citation type="submission" date="2020-05" db="EMBL/GenBank/DDBJ databases">
        <title>Comparative genomic analysis of denitrifying bacteria from Halomonas genus.</title>
        <authorList>
            <person name="Wang L."/>
            <person name="Shao Z."/>
        </authorList>
    </citation>
    <scope>NUCLEOTIDE SEQUENCE [LARGE SCALE GENOMIC DNA]</scope>
    <source>
        <strain evidence="2 3">A4</strain>
    </source>
</reference>
<dbReference type="Gene3D" id="3.20.20.100">
    <property type="entry name" value="NADP-dependent oxidoreductase domain"/>
    <property type="match status" value="1"/>
</dbReference>
<name>A0ABS9P8X0_9GAMM</name>
<dbReference type="PANTHER" id="PTHR43364:SF1">
    <property type="entry name" value="OXIDOREDUCTASE YDHF"/>
    <property type="match status" value="1"/>
</dbReference>
<dbReference type="SUPFAM" id="SSF51430">
    <property type="entry name" value="NAD(P)-linked oxidoreductase"/>
    <property type="match status" value="1"/>
</dbReference>
<dbReference type="EMBL" id="JABFUC010000007">
    <property type="protein sequence ID" value="MCG6658091.1"/>
    <property type="molecule type" value="Genomic_DNA"/>
</dbReference>